<dbReference type="SUPFAM" id="SSF55785">
    <property type="entry name" value="PYP-like sensor domain (PAS domain)"/>
    <property type="match status" value="2"/>
</dbReference>
<dbReference type="InterPro" id="IPR036890">
    <property type="entry name" value="HATPase_C_sf"/>
</dbReference>
<evidence type="ECO:0000256" key="1">
    <source>
        <dbReference type="ARBA" id="ARBA00000085"/>
    </source>
</evidence>
<dbReference type="SUPFAM" id="SSF47384">
    <property type="entry name" value="Homodimeric domain of signal transducing histidine kinase"/>
    <property type="match status" value="1"/>
</dbReference>
<keyword evidence="12 13" id="KW-0472">Membrane</keyword>
<evidence type="ECO:0000256" key="6">
    <source>
        <dbReference type="ARBA" id="ARBA00022553"/>
    </source>
</evidence>
<evidence type="ECO:0000256" key="3">
    <source>
        <dbReference type="ARBA" id="ARBA00004314"/>
    </source>
</evidence>
<dbReference type="GO" id="GO:0009927">
    <property type="term" value="F:histidine phosphotransfer kinase activity"/>
    <property type="evidence" value="ECO:0007669"/>
    <property type="project" value="TreeGrafter"/>
</dbReference>
<evidence type="ECO:0000256" key="7">
    <source>
        <dbReference type="ARBA" id="ARBA00022679"/>
    </source>
</evidence>
<evidence type="ECO:0000256" key="13">
    <source>
        <dbReference type="SAM" id="Phobius"/>
    </source>
</evidence>
<dbReference type="InterPro" id="IPR004358">
    <property type="entry name" value="Sig_transdc_His_kin-like_C"/>
</dbReference>
<protein>
    <recommendedName>
        <fullName evidence="4">histidine kinase</fullName>
        <ecNumber evidence="4">2.7.13.3</ecNumber>
    </recommendedName>
</protein>
<dbReference type="InterPro" id="IPR036097">
    <property type="entry name" value="HisK_dim/P_sf"/>
</dbReference>
<evidence type="ECO:0000256" key="8">
    <source>
        <dbReference type="ARBA" id="ARBA00022741"/>
    </source>
</evidence>
<comment type="caution">
    <text evidence="15">The sequence shown here is derived from an EMBL/GenBank/DDBJ whole genome shotgun (WGS) entry which is preliminary data.</text>
</comment>
<dbReference type="FunFam" id="3.30.565.10:FF:000023">
    <property type="entry name" value="PAS domain-containing sensor histidine kinase"/>
    <property type="match status" value="1"/>
</dbReference>
<dbReference type="EC" id="2.7.13.3" evidence="4"/>
<dbReference type="CDD" id="cd00082">
    <property type="entry name" value="HisKA"/>
    <property type="match status" value="1"/>
</dbReference>
<dbReference type="STRING" id="89187.ISM_04775"/>
<evidence type="ECO:0000256" key="5">
    <source>
        <dbReference type="ARBA" id="ARBA00022475"/>
    </source>
</evidence>
<dbReference type="SUPFAM" id="SSF55874">
    <property type="entry name" value="ATPase domain of HSP90 chaperone/DNA topoisomerase II/histidine kinase"/>
    <property type="match status" value="1"/>
</dbReference>
<dbReference type="CDD" id="cd00130">
    <property type="entry name" value="PAS"/>
    <property type="match status" value="1"/>
</dbReference>
<keyword evidence="6" id="KW-0597">Phosphoprotein</keyword>
<evidence type="ECO:0000256" key="10">
    <source>
        <dbReference type="ARBA" id="ARBA00022840"/>
    </source>
</evidence>
<dbReference type="HOGENOM" id="CLU_000445_114_71_5"/>
<evidence type="ECO:0000259" key="14">
    <source>
        <dbReference type="PROSITE" id="PS50109"/>
    </source>
</evidence>
<dbReference type="GO" id="GO:0005524">
    <property type="term" value="F:ATP binding"/>
    <property type="evidence" value="ECO:0007669"/>
    <property type="project" value="UniProtKB-KW"/>
</dbReference>
<evidence type="ECO:0000256" key="2">
    <source>
        <dbReference type="ARBA" id="ARBA00004236"/>
    </source>
</evidence>
<dbReference type="Pfam" id="PF02518">
    <property type="entry name" value="HATPase_c"/>
    <property type="match status" value="1"/>
</dbReference>
<keyword evidence="13" id="KW-1133">Transmembrane helix</keyword>
<evidence type="ECO:0000313" key="15">
    <source>
        <dbReference type="EMBL" id="EAP77578.1"/>
    </source>
</evidence>
<name>A3SJP7_ROSNI</name>
<dbReference type="InterPro" id="IPR000014">
    <property type="entry name" value="PAS"/>
</dbReference>
<keyword evidence="8" id="KW-0547">Nucleotide-binding</keyword>
<dbReference type="FunFam" id="1.10.287.130:FF:000001">
    <property type="entry name" value="Two-component sensor histidine kinase"/>
    <property type="match status" value="1"/>
</dbReference>
<evidence type="ECO:0000256" key="9">
    <source>
        <dbReference type="ARBA" id="ARBA00022777"/>
    </source>
</evidence>
<dbReference type="SMART" id="SM00388">
    <property type="entry name" value="HisKA"/>
    <property type="match status" value="1"/>
</dbReference>
<dbReference type="GO" id="GO:0000155">
    <property type="term" value="F:phosphorelay sensor kinase activity"/>
    <property type="evidence" value="ECO:0007669"/>
    <property type="project" value="InterPro"/>
</dbReference>
<keyword evidence="10" id="KW-0067">ATP-binding</keyword>
<dbReference type="Pfam" id="PF00512">
    <property type="entry name" value="HisKA"/>
    <property type="match status" value="1"/>
</dbReference>
<dbReference type="PANTHER" id="PTHR43047">
    <property type="entry name" value="TWO-COMPONENT HISTIDINE PROTEIN KINASE"/>
    <property type="match status" value="1"/>
</dbReference>
<organism evidence="15 16">
    <name type="scientific">Roseovarius nubinhibens (strain ATCC BAA-591 / DSM 15170 / ISM)</name>
    <dbReference type="NCBI Taxonomy" id="89187"/>
    <lineage>
        <taxon>Bacteria</taxon>
        <taxon>Pseudomonadati</taxon>
        <taxon>Pseudomonadota</taxon>
        <taxon>Alphaproteobacteria</taxon>
        <taxon>Rhodobacterales</taxon>
        <taxon>Roseobacteraceae</taxon>
        <taxon>Roseovarius</taxon>
    </lineage>
</organism>
<dbReference type="GO" id="GO:0005886">
    <property type="term" value="C:plasma membrane"/>
    <property type="evidence" value="ECO:0007669"/>
    <property type="project" value="UniProtKB-SubCell"/>
</dbReference>
<evidence type="ECO:0000256" key="12">
    <source>
        <dbReference type="ARBA" id="ARBA00023136"/>
    </source>
</evidence>
<dbReference type="PRINTS" id="PR00344">
    <property type="entry name" value="BCTRLSENSOR"/>
</dbReference>
<keyword evidence="7" id="KW-0808">Transferase</keyword>
<dbReference type="GO" id="GO:0045121">
    <property type="term" value="C:membrane raft"/>
    <property type="evidence" value="ECO:0007669"/>
    <property type="project" value="UniProtKB-SubCell"/>
</dbReference>
<reference evidence="15 16" key="1">
    <citation type="submission" date="2005-12" db="EMBL/GenBank/DDBJ databases">
        <authorList>
            <person name="Moran M.A."/>
            <person name="Ferriera S."/>
            <person name="Johnson J."/>
            <person name="Kravitz S."/>
            <person name="Halpern A."/>
            <person name="Remington K."/>
            <person name="Beeson K."/>
            <person name="Tran B."/>
            <person name="Rogers Y.-H."/>
            <person name="Friedman R."/>
            <person name="Venter J.C."/>
        </authorList>
    </citation>
    <scope>NUCLEOTIDE SEQUENCE [LARGE SCALE GENOMIC DNA]</scope>
    <source>
        <strain evidence="16">ATCC BAA-591 / DSM 15170 / ISM</strain>
    </source>
</reference>
<dbReference type="InterPro" id="IPR005467">
    <property type="entry name" value="His_kinase_dom"/>
</dbReference>
<keyword evidence="13" id="KW-0812">Transmembrane</keyword>
<keyword evidence="16" id="KW-1185">Reference proteome</keyword>
<proteinExistence type="predicted"/>
<keyword evidence="11" id="KW-0902">Two-component regulatory system</keyword>
<dbReference type="Gene3D" id="3.30.565.10">
    <property type="entry name" value="Histidine kinase-like ATPase, C-terminal domain"/>
    <property type="match status" value="1"/>
</dbReference>
<dbReference type="InterPro" id="IPR003661">
    <property type="entry name" value="HisK_dim/P_dom"/>
</dbReference>
<dbReference type="Gene3D" id="3.30.450.20">
    <property type="entry name" value="PAS domain"/>
    <property type="match status" value="2"/>
</dbReference>
<dbReference type="InterPro" id="IPR035965">
    <property type="entry name" value="PAS-like_dom_sf"/>
</dbReference>
<dbReference type="InterPro" id="IPR003594">
    <property type="entry name" value="HATPase_dom"/>
</dbReference>
<dbReference type="eggNOG" id="COG2205">
    <property type="taxonomic scope" value="Bacteria"/>
</dbReference>
<keyword evidence="5" id="KW-1003">Cell membrane</keyword>
<dbReference type="SMART" id="SM00387">
    <property type="entry name" value="HATPase_c"/>
    <property type="match status" value="1"/>
</dbReference>
<evidence type="ECO:0000256" key="4">
    <source>
        <dbReference type="ARBA" id="ARBA00012438"/>
    </source>
</evidence>
<evidence type="ECO:0000256" key="11">
    <source>
        <dbReference type="ARBA" id="ARBA00023012"/>
    </source>
</evidence>
<evidence type="ECO:0000313" key="16">
    <source>
        <dbReference type="Proteomes" id="UP000005954"/>
    </source>
</evidence>
<dbReference type="Proteomes" id="UP000005954">
    <property type="component" value="Unassembled WGS sequence"/>
</dbReference>
<dbReference type="Pfam" id="PF13426">
    <property type="entry name" value="PAS_9"/>
    <property type="match status" value="1"/>
</dbReference>
<feature type="transmembrane region" description="Helical" evidence="13">
    <location>
        <begin position="28"/>
        <end position="46"/>
    </location>
</feature>
<dbReference type="AlphaFoldDB" id="A3SJP7"/>
<accession>A3SJP7</accession>
<dbReference type="NCBIfam" id="TIGR00229">
    <property type="entry name" value="sensory_box"/>
    <property type="match status" value="1"/>
</dbReference>
<dbReference type="Gene3D" id="1.10.287.130">
    <property type="match status" value="1"/>
</dbReference>
<dbReference type="PANTHER" id="PTHR43047:SF72">
    <property type="entry name" value="OSMOSENSING HISTIDINE PROTEIN KINASE SLN1"/>
    <property type="match status" value="1"/>
</dbReference>
<comment type="catalytic activity">
    <reaction evidence="1">
        <text>ATP + protein L-histidine = ADP + protein N-phospho-L-histidine.</text>
        <dbReference type="EC" id="2.7.13.3"/>
    </reaction>
</comment>
<gene>
    <name evidence="15" type="ORF">ISM_04775</name>
</gene>
<comment type="subcellular location">
    <subcellularLocation>
        <location evidence="2">Cell membrane</location>
    </subcellularLocation>
    <subcellularLocation>
        <location evidence="3">Membrane raft</location>
        <topology evidence="3">Multi-pass membrane protein</topology>
    </subcellularLocation>
</comment>
<feature type="domain" description="Histidine kinase" evidence="14">
    <location>
        <begin position="307"/>
        <end position="526"/>
    </location>
</feature>
<dbReference type="PROSITE" id="PS50109">
    <property type="entry name" value="HIS_KIN"/>
    <property type="match status" value="1"/>
</dbReference>
<dbReference type="EMBL" id="AALY01000001">
    <property type="protein sequence ID" value="EAP77578.1"/>
    <property type="molecule type" value="Genomic_DNA"/>
</dbReference>
<sequence length="540" mass="59231">MFVTAAMSIFTFLNLVPADHSGSLWMIYAAHWALIIGLLVVAFRRGSETMRLREHLLKSQQAELAFREKAINEHAMILTTDSEGKILSVNENFTNALGFRANGLRGSELRHFLGAADSAPYEAIARQTNGGDVWSGDLEVLSASGKLRILRTTAVPLFSTGMGHLKTMYFCNDVTKQRSGEQERQLTRCLQLLPEDVYLVDMDSGKILFMNDAALRRMRWPEGEYRTYGADRLPDPFGAAIRDLCAQEAPTDASETLQFLTECHGVAMEANVQIIETVDGQKRFVAVLRDISQRMEAEATRRNFMSMMTHELRTPLTSIKGAVQLLTAGTAGPLEPGVMSLLRIAENNGERLLGLVNDILDLSKLEAGKMEFTMGRMDLRALIDEAIESDAGYATGLGVTLRCKSPETPLWVTGDKGRLLQVLTNLMSNAAKFSETGSQVEISARPNGDMIRVAISDRGPGIPEAARAGLFEPFKQAGAQDKGRIKGTGLGLTIVKAIVEHHDGRVDFVSELGKGTTFYFDLPQCAQSTKTRQSALDHAA</sequence>
<keyword evidence="9" id="KW-0418">Kinase</keyword>